<evidence type="ECO:0000256" key="1">
    <source>
        <dbReference type="ARBA" id="ARBA00023242"/>
    </source>
</evidence>
<dbReference type="Proteomes" id="UP001266305">
    <property type="component" value="Unassembled WGS sequence"/>
</dbReference>
<feature type="domain" description="SCAN box" evidence="3">
    <location>
        <begin position="1"/>
        <end position="50"/>
    </location>
</feature>
<comment type="subcellular location">
    <subcellularLocation>
        <location evidence="2">Nucleus</location>
    </subcellularLocation>
</comment>
<protein>
    <recommendedName>
        <fullName evidence="3">SCAN box domain-containing protein</fullName>
    </recommendedName>
</protein>
<sequence>MHTKKQMLDLLLLEPFLAILPEELQAWMHEHHPKNGEEAVALLEDLKVELDEPHQQTLAATFLSAHYDIIRINKVELTQEQELTVDMDSQEKLPGKISGKQCSECETSARASSVTRKSTVERNHVNVTSMERPSAIGQLLLDTSESMVERSPMSVMCVGKLSVTAHIWDTKEPTLEKSPANVIYMEKLSSSAHSSLYISKSTMERSPGDVKHGTTLFICAHSCGTSKKHN</sequence>
<dbReference type="InterPro" id="IPR050916">
    <property type="entry name" value="SCAN-C2H2_zinc_finger"/>
</dbReference>
<dbReference type="SMART" id="SM00431">
    <property type="entry name" value="SCAN"/>
    <property type="match status" value="1"/>
</dbReference>
<dbReference type="Pfam" id="PF02023">
    <property type="entry name" value="SCAN"/>
    <property type="match status" value="1"/>
</dbReference>
<keyword evidence="1 2" id="KW-0539">Nucleus</keyword>
<proteinExistence type="predicted"/>
<dbReference type="PANTHER" id="PTHR45935:SF28">
    <property type="entry name" value="SCAN DOMAIN-CONTAINING PROTEIN 3"/>
    <property type="match status" value="1"/>
</dbReference>
<accession>A0ABQ9VUY6</accession>
<evidence type="ECO:0000313" key="5">
    <source>
        <dbReference type="Proteomes" id="UP001266305"/>
    </source>
</evidence>
<dbReference type="InterPro" id="IPR038269">
    <property type="entry name" value="SCAN_sf"/>
</dbReference>
<reference evidence="4 5" key="1">
    <citation type="submission" date="2023-05" db="EMBL/GenBank/DDBJ databases">
        <title>B98-5 Cell Line De Novo Hybrid Assembly: An Optical Mapping Approach.</title>
        <authorList>
            <person name="Kananen K."/>
            <person name="Auerbach J.A."/>
            <person name="Kautto E."/>
            <person name="Blachly J.S."/>
        </authorList>
    </citation>
    <scope>NUCLEOTIDE SEQUENCE [LARGE SCALE GENOMIC DNA]</scope>
    <source>
        <strain evidence="4">B95-8</strain>
        <tissue evidence="4">Cell line</tissue>
    </source>
</reference>
<evidence type="ECO:0000256" key="2">
    <source>
        <dbReference type="PROSITE-ProRule" id="PRU00187"/>
    </source>
</evidence>
<dbReference type="SUPFAM" id="SSF47353">
    <property type="entry name" value="Retrovirus capsid dimerization domain-like"/>
    <property type="match status" value="1"/>
</dbReference>
<dbReference type="EMBL" id="JASSZA010000004">
    <property type="protein sequence ID" value="KAK2112956.1"/>
    <property type="molecule type" value="Genomic_DNA"/>
</dbReference>
<organism evidence="4 5">
    <name type="scientific">Saguinus oedipus</name>
    <name type="common">Cotton-top tamarin</name>
    <name type="synonym">Oedipomidas oedipus</name>
    <dbReference type="NCBI Taxonomy" id="9490"/>
    <lineage>
        <taxon>Eukaryota</taxon>
        <taxon>Metazoa</taxon>
        <taxon>Chordata</taxon>
        <taxon>Craniata</taxon>
        <taxon>Vertebrata</taxon>
        <taxon>Euteleostomi</taxon>
        <taxon>Mammalia</taxon>
        <taxon>Eutheria</taxon>
        <taxon>Euarchontoglires</taxon>
        <taxon>Primates</taxon>
        <taxon>Haplorrhini</taxon>
        <taxon>Platyrrhini</taxon>
        <taxon>Cebidae</taxon>
        <taxon>Callitrichinae</taxon>
        <taxon>Saguinus</taxon>
    </lineage>
</organism>
<keyword evidence="5" id="KW-1185">Reference proteome</keyword>
<dbReference type="PANTHER" id="PTHR45935">
    <property type="entry name" value="PROTEIN ZBED8-RELATED"/>
    <property type="match status" value="1"/>
</dbReference>
<dbReference type="PROSITE" id="PS50804">
    <property type="entry name" value="SCAN_BOX"/>
    <property type="match status" value="1"/>
</dbReference>
<dbReference type="Gene3D" id="1.10.4020.10">
    <property type="entry name" value="DNA breaking-rejoining enzymes"/>
    <property type="match status" value="1"/>
</dbReference>
<gene>
    <name evidence="4" type="ORF">P7K49_007222</name>
</gene>
<dbReference type="InterPro" id="IPR003309">
    <property type="entry name" value="SCAN_dom"/>
</dbReference>
<evidence type="ECO:0000259" key="3">
    <source>
        <dbReference type="PROSITE" id="PS50804"/>
    </source>
</evidence>
<name>A0ABQ9VUY6_SAGOE</name>
<comment type="caution">
    <text evidence="4">The sequence shown here is derived from an EMBL/GenBank/DDBJ whole genome shotgun (WGS) entry which is preliminary data.</text>
</comment>
<evidence type="ECO:0000313" key="4">
    <source>
        <dbReference type="EMBL" id="KAK2112956.1"/>
    </source>
</evidence>